<dbReference type="AlphaFoldDB" id="Q55236"/>
<feature type="coiled-coil region" evidence="1">
    <location>
        <begin position="54"/>
        <end position="88"/>
    </location>
</feature>
<keyword evidence="1" id="KW-0175">Coiled coil</keyword>
<reference evidence="3" key="1">
    <citation type="journal article" date="1993" name="J. Bacteriol.">
        <title>Insertional inactivation of genes to isolate mutants of Synechococcus sp. strain PCC 7942: isolation of filamentous strains.</title>
        <authorList>
            <person name="Dolganov N."/>
            <person name="Grossman A.R."/>
        </authorList>
    </citation>
    <scope>NUCLEOTIDE SEQUENCE</scope>
    <source>
        <strain evidence="3">PCC 7942</strain>
    </source>
</reference>
<dbReference type="EMBL" id="L19521">
    <property type="protein sequence ID" value="AAA16171.1"/>
    <property type="molecule type" value="Genomic_DNA"/>
</dbReference>
<name>Q55236_SYNE7</name>
<evidence type="ECO:0000313" key="3">
    <source>
        <dbReference type="EMBL" id="AAA16171.1"/>
    </source>
</evidence>
<proteinExistence type="predicted"/>
<sequence length="197" mass="21511">MTQAQSLDVLNLLEQLEESVLDGTRVPLSGRILVRENDLLDLLDDVRAGLPAAIQQAQQILERQAQILADAQQQAQAIVAQAQQERALLIDQNSIRLQAERDASSSAKPFNRNVMPFGNRRSRKQHKCGARPNSSSSKSARKPTVFASRPKPKSSSCAAKLNSSYLSSAKGFWSNVRSCGGVLTAMLTKFCGTWSSD</sequence>
<dbReference type="PIR" id="C53293">
    <property type="entry name" value="C53293"/>
</dbReference>
<feature type="region of interest" description="Disordered" evidence="2">
    <location>
        <begin position="100"/>
        <end position="155"/>
    </location>
</feature>
<feature type="compositionally biased region" description="Basic residues" evidence="2">
    <location>
        <begin position="120"/>
        <end position="129"/>
    </location>
</feature>
<organism evidence="3">
    <name type="scientific">Synechococcus elongatus (strain ATCC 33912 / PCC 7942 / FACHB-805)</name>
    <name type="common">Anacystis nidulans R2</name>
    <dbReference type="NCBI Taxonomy" id="1140"/>
    <lineage>
        <taxon>Bacteria</taxon>
        <taxon>Bacillati</taxon>
        <taxon>Cyanobacteriota</taxon>
        <taxon>Cyanophyceae</taxon>
        <taxon>Synechococcales</taxon>
        <taxon>Synechococcaceae</taxon>
        <taxon>Synechococcus</taxon>
    </lineage>
</organism>
<protein>
    <submittedName>
        <fullName evidence="3">ORF3</fullName>
    </submittedName>
</protein>
<evidence type="ECO:0000256" key="2">
    <source>
        <dbReference type="SAM" id="MobiDB-lite"/>
    </source>
</evidence>
<gene>
    <name evidence="3" type="primary">ORF3</name>
</gene>
<accession>Q55236</accession>
<evidence type="ECO:0000256" key="1">
    <source>
        <dbReference type="SAM" id="Coils"/>
    </source>
</evidence>